<keyword evidence="3 6" id="KW-0238">DNA-binding</keyword>
<dbReference type="PROSITE" id="PS00356">
    <property type="entry name" value="HTH_LACI_1"/>
    <property type="match status" value="1"/>
</dbReference>
<protein>
    <submittedName>
        <fullName evidence="6">LacI family DNA-binding transcriptional regulator</fullName>
    </submittedName>
</protein>
<dbReference type="Proteomes" id="UP000809621">
    <property type="component" value="Unassembled WGS sequence"/>
</dbReference>
<evidence type="ECO:0000256" key="4">
    <source>
        <dbReference type="ARBA" id="ARBA00023163"/>
    </source>
</evidence>
<dbReference type="SUPFAM" id="SSF47413">
    <property type="entry name" value="lambda repressor-like DNA-binding domains"/>
    <property type="match status" value="1"/>
</dbReference>
<dbReference type="SUPFAM" id="SSF53822">
    <property type="entry name" value="Periplasmic binding protein-like I"/>
    <property type="match status" value="1"/>
</dbReference>
<dbReference type="CDD" id="cd06284">
    <property type="entry name" value="PBP1_LacI-like"/>
    <property type="match status" value="1"/>
</dbReference>
<dbReference type="PROSITE" id="PS50932">
    <property type="entry name" value="HTH_LACI_2"/>
    <property type="match status" value="1"/>
</dbReference>
<dbReference type="InterPro" id="IPR010982">
    <property type="entry name" value="Lambda_DNA-bd_dom_sf"/>
</dbReference>
<comment type="caution">
    <text evidence="6">The sequence shown here is derived from an EMBL/GenBank/DDBJ whole genome shotgun (WGS) entry which is preliminary data.</text>
</comment>
<evidence type="ECO:0000256" key="3">
    <source>
        <dbReference type="ARBA" id="ARBA00023125"/>
    </source>
</evidence>
<dbReference type="PANTHER" id="PTHR30146:SF151">
    <property type="entry name" value="HTH-TYPE TRANSCRIPTIONAL REPRESSOR CYTR"/>
    <property type="match status" value="1"/>
</dbReference>
<keyword evidence="4" id="KW-0804">Transcription</keyword>
<evidence type="ECO:0000256" key="1">
    <source>
        <dbReference type="ARBA" id="ARBA00022491"/>
    </source>
</evidence>
<sequence length="330" mass="36110">MPTIKDVAKLAGVSTATVSRAMVTPEKVSAKNRKKVELAVAECGFTPNAIARNLRTRESKIVVVILPDIANMFFADIVRGIQLVAEKQGFKVLLGDSVHTVKQAEDYINLVRTKQADGIISLTAELPTSIKDDSTIPMVMACEYFTGFPIPTVRVDNAGSAKRAIEYLLELGHTHVGCITGPMENPICEDRKQGFIDAKLEAGEGVDNLCFESGDFSFHSGYSAFQRLHNQYDMTALFCFNDMMALGAMRAAIEMGIDVPKELSIVGFDDLLFAEYTTPQLTTVRQPQKQIGETAMMVLAKLLRGDTVPQDNVIPTQLLVRSSSTANRRG</sequence>
<evidence type="ECO:0000313" key="7">
    <source>
        <dbReference type="Proteomes" id="UP000809621"/>
    </source>
</evidence>
<accession>A0ABS2HHG0</accession>
<evidence type="ECO:0000256" key="2">
    <source>
        <dbReference type="ARBA" id="ARBA00023015"/>
    </source>
</evidence>
<gene>
    <name evidence="6" type="ORF">JQC93_06770</name>
</gene>
<organism evidence="6 7">
    <name type="scientific">Vibrio ulleungensis</name>
    <dbReference type="NCBI Taxonomy" id="2807619"/>
    <lineage>
        <taxon>Bacteria</taxon>
        <taxon>Pseudomonadati</taxon>
        <taxon>Pseudomonadota</taxon>
        <taxon>Gammaproteobacteria</taxon>
        <taxon>Vibrionales</taxon>
        <taxon>Vibrionaceae</taxon>
        <taxon>Vibrio</taxon>
    </lineage>
</organism>
<dbReference type="InterPro" id="IPR028082">
    <property type="entry name" value="Peripla_BP_I"/>
</dbReference>
<dbReference type="PANTHER" id="PTHR30146">
    <property type="entry name" value="LACI-RELATED TRANSCRIPTIONAL REPRESSOR"/>
    <property type="match status" value="1"/>
</dbReference>
<dbReference type="Gene3D" id="1.10.260.40">
    <property type="entry name" value="lambda repressor-like DNA-binding domains"/>
    <property type="match status" value="1"/>
</dbReference>
<dbReference type="CDD" id="cd01392">
    <property type="entry name" value="HTH_LacI"/>
    <property type="match status" value="1"/>
</dbReference>
<dbReference type="Pfam" id="PF13377">
    <property type="entry name" value="Peripla_BP_3"/>
    <property type="match status" value="1"/>
</dbReference>
<dbReference type="InterPro" id="IPR000843">
    <property type="entry name" value="HTH_LacI"/>
</dbReference>
<feature type="domain" description="HTH lacI-type" evidence="5">
    <location>
        <begin position="2"/>
        <end position="56"/>
    </location>
</feature>
<keyword evidence="7" id="KW-1185">Reference proteome</keyword>
<dbReference type="InterPro" id="IPR046335">
    <property type="entry name" value="LacI/GalR-like_sensor"/>
</dbReference>
<proteinExistence type="predicted"/>
<dbReference type="Pfam" id="PF00356">
    <property type="entry name" value="LacI"/>
    <property type="match status" value="1"/>
</dbReference>
<dbReference type="RefSeq" id="WP_205157712.1">
    <property type="nucleotide sequence ID" value="NZ_JAFEUM010000002.1"/>
</dbReference>
<evidence type="ECO:0000313" key="6">
    <source>
        <dbReference type="EMBL" id="MBM7036111.1"/>
    </source>
</evidence>
<reference evidence="6 7" key="1">
    <citation type="submission" date="2021-02" db="EMBL/GenBank/DDBJ databases">
        <authorList>
            <person name="Park J.-S."/>
        </authorList>
    </citation>
    <scope>NUCLEOTIDE SEQUENCE [LARGE SCALE GENOMIC DNA]</scope>
    <source>
        <strain evidence="6 7">188UL20-2</strain>
    </source>
</reference>
<keyword evidence="2" id="KW-0805">Transcription regulation</keyword>
<dbReference type="GO" id="GO:0003677">
    <property type="term" value="F:DNA binding"/>
    <property type="evidence" value="ECO:0007669"/>
    <property type="project" value="UniProtKB-KW"/>
</dbReference>
<evidence type="ECO:0000259" key="5">
    <source>
        <dbReference type="PROSITE" id="PS50932"/>
    </source>
</evidence>
<dbReference type="EMBL" id="JAFEUM010000002">
    <property type="protein sequence ID" value="MBM7036111.1"/>
    <property type="molecule type" value="Genomic_DNA"/>
</dbReference>
<dbReference type="Gene3D" id="3.40.50.2300">
    <property type="match status" value="2"/>
</dbReference>
<name>A0ABS2HHG0_9VIBR</name>
<keyword evidence="1" id="KW-0678">Repressor</keyword>
<dbReference type="SMART" id="SM00354">
    <property type="entry name" value="HTH_LACI"/>
    <property type="match status" value="1"/>
</dbReference>